<dbReference type="PANTHER" id="PTHR24148">
    <property type="entry name" value="ANKYRIN REPEAT DOMAIN-CONTAINING PROTEIN 39 HOMOLOG-RELATED"/>
    <property type="match status" value="1"/>
</dbReference>
<dbReference type="Proteomes" id="UP001492380">
    <property type="component" value="Unassembled WGS sequence"/>
</dbReference>
<dbReference type="Pfam" id="PF06985">
    <property type="entry name" value="HET"/>
    <property type="match status" value="1"/>
</dbReference>
<feature type="repeat" description="ANK" evidence="1">
    <location>
        <begin position="177"/>
        <end position="209"/>
    </location>
</feature>
<dbReference type="InterPro" id="IPR036770">
    <property type="entry name" value="Ankyrin_rpt-contain_sf"/>
</dbReference>
<sequence length="798" mass="91212">MAPFTLPSLFSKVFEYEPLETPTSIRLVTILPESNGLAEPTIAGADVIHCTLETVNLNDAPIYDALSYTWGSPFPAEEIKKARRYNAMHKWPVTINGTLVFITRNLYEALSRLRHSSYNTDDTEKEQEPSFGFEMENVEQRIEYNKTPLIKAAEQGVHLWVEQLLKSGADMRAQDQFGETALHYAAQNGHLECVRILVQAGADLEQRNKRNMTALDCCEDAKRRQYEEVLRILKTPVEQAAKVSEDPGCEIRPSRLWIDAICINQNDISEMSSQVQMMDRIYASARSSIVWLGVEDDSTSEAKDALHLLINFPRFFGMYKPNWSRSWHLSDKERESRRLTCGAKLVWLRDLLERSWFSRAWVIQEVLLARHVKVLCGKYVLPWKGFLLFAQLSLDIGHTGESSMRDYVRKTRDRPPSQRFNLGGQARLRFLHQSTAGSSLLSLLLLADHFRASDPRDKIFALLSLVGQDSTGKVITADYNKTTRDLFMQLAYDLIKCEGIFSTKEVEKEAPFREPLEGLSFLCWSHRSKENPLGIPSWTPDFSRIWSGVNERIFLKDFEASMSVPPVIEDLPHLGRIGLQGFKFDHIEVVAPRSNDPACRPGTCIDATDLGSCNCESKWRSTLTQWLKFASSLDRPYPSGHTLSQALWCTLMAGEDRCYELSSEDVHCKSRLFYKWFGEENGREREASIISIFGRLSHSVPYKFEDEWAREATITKKCKRRNLYKTRLGYLGLGRLEVEPGDEVWLFAGARTPFVVRRLDPDSGENVFQFKGETYVHGLMFGEGFKGREQDLVELQLA</sequence>
<reference evidence="3 4" key="1">
    <citation type="submission" date="2024-04" db="EMBL/GenBank/DDBJ databases">
        <title>Phyllosticta paracitricarpa is synonymous to the EU quarantine fungus P. citricarpa based on phylogenomic analyses.</title>
        <authorList>
            <consortium name="Lawrence Berkeley National Laboratory"/>
            <person name="Van Ingen-Buijs V.A."/>
            <person name="Van Westerhoven A.C."/>
            <person name="Haridas S."/>
            <person name="Skiadas P."/>
            <person name="Martin F."/>
            <person name="Groenewald J.Z."/>
            <person name="Crous P.W."/>
            <person name="Seidl M.F."/>
        </authorList>
    </citation>
    <scope>NUCLEOTIDE SEQUENCE [LARGE SCALE GENOMIC DNA]</scope>
    <source>
        <strain evidence="3 4">CBS 123374</strain>
    </source>
</reference>
<evidence type="ECO:0000313" key="4">
    <source>
        <dbReference type="Proteomes" id="UP001492380"/>
    </source>
</evidence>
<protein>
    <recommendedName>
        <fullName evidence="2">Heterokaryon incompatibility domain-containing protein</fullName>
    </recommendedName>
</protein>
<organism evidence="3 4">
    <name type="scientific">Phyllosticta capitalensis</name>
    <dbReference type="NCBI Taxonomy" id="121624"/>
    <lineage>
        <taxon>Eukaryota</taxon>
        <taxon>Fungi</taxon>
        <taxon>Dikarya</taxon>
        <taxon>Ascomycota</taxon>
        <taxon>Pezizomycotina</taxon>
        <taxon>Dothideomycetes</taxon>
        <taxon>Dothideomycetes incertae sedis</taxon>
        <taxon>Botryosphaeriales</taxon>
        <taxon>Phyllostictaceae</taxon>
        <taxon>Phyllosticta</taxon>
    </lineage>
</organism>
<dbReference type="InterPro" id="IPR002110">
    <property type="entry name" value="Ankyrin_rpt"/>
</dbReference>
<evidence type="ECO:0000259" key="2">
    <source>
        <dbReference type="Pfam" id="PF06985"/>
    </source>
</evidence>
<keyword evidence="1" id="KW-0040">ANK repeat</keyword>
<dbReference type="SMART" id="SM00248">
    <property type="entry name" value="ANK"/>
    <property type="match status" value="2"/>
</dbReference>
<proteinExistence type="predicted"/>
<dbReference type="Gene3D" id="1.25.40.20">
    <property type="entry name" value="Ankyrin repeat-containing domain"/>
    <property type="match status" value="1"/>
</dbReference>
<gene>
    <name evidence="3" type="ORF">HDK90DRAFT_491410</name>
</gene>
<dbReference type="PROSITE" id="PS50088">
    <property type="entry name" value="ANK_REPEAT"/>
    <property type="match status" value="2"/>
</dbReference>
<dbReference type="PANTHER" id="PTHR24148:SF64">
    <property type="entry name" value="HETEROKARYON INCOMPATIBILITY DOMAIN-CONTAINING PROTEIN"/>
    <property type="match status" value="1"/>
</dbReference>
<evidence type="ECO:0000313" key="3">
    <source>
        <dbReference type="EMBL" id="KAK8230615.1"/>
    </source>
</evidence>
<dbReference type="PROSITE" id="PS50297">
    <property type="entry name" value="ANK_REP_REGION"/>
    <property type="match status" value="1"/>
</dbReference>
<keyword evidence="4" id="KW-1185">Reference proteome</keyword>
<name>A0ABR1YI99_9PEZI</name>
<dbReference type="InterPro" id="IPR052895">
    <property type="entry name" value="HetReg/Transcr_Mod"/>
</dbReference>
<accession>A0ABR1YI99</accession>
<dbReference type="Pfam" id="PF26639">
    <property type="entry name" value="Het-6_barrel"/>
    <property type="match status" value="1"/>
</dbReference>
<dbReference type="SUPFAM" id="SSF48403">
    <property type="entry name" value="Ankyrin repeat"/>
    <property type="match status" value="1"/>
</dbReference>
<feature type="domain" description="Heterokaryon incompatibility" evidence="2">
    <location>
        <begin position="237"/>
        <end position="365"/>
    </location>
</feature>
<feature type="repeat" description="ANK" evidence="1">
    <location>
        <begin position="144"/>
        <end position="176"/>
    </location>
</feature>
<dbReference type="Pfam" id="PF12796">
    <property type="entry name" value="Ank_2"/>
    <property type="match status" value="1"/>
</dbReference>
<evidence type="ECO:0000256" key="1">
    <source>
        <dbReference type="PROSITE-ProRule" id="PRU00023"/>
    </source>
</evidence>
<dbReference type="EMBL" id="JBBWRZ010000008">
    <property type="protein sequence ID" value="KAK8230615.1"/>
    <property type="molecule type" value="Genomic_DNA"/>
</dbReference>
<dbReference type="InterPro" id="IPR010730">
    <property type="entry name" value="HET"/>
</dbReference>
<comment type="caution">
    <text evidence="3">The sequence shown here is derived from an EMBL/GenBank/DDBJ whole genome shotgun (WGS) entry which is preliminary data.</text>
</comment>